<dbReference type="EMBL" id="PPHD01043782">
    <property type="protein sequence ID" value="POI24109.1"/>
    <property type="molecule type" value="Genomic_DNA"/>
</dbReference>
<evidence type="ECO:0000256" key="1">
    <source>
        <dbReference type="SAM" id="MobiDB-lite"/>
    </source>
</evidence>
<comment type="caution">
    <text evidence="2">The sequence shown here is derived from an EMBL/GenBank/DDBJ whole genome shotgun (WGS) entry which is preliminary data.</text>
</comment>
<evidence type="ECO:0000313" key="3">
    <source>
        <dbReference type="Proteomes" id="UP000237246"/>
    </source>
</evidence>
<protein>
    <submittedName>
        <fullName evidence="2">Uncharacterized protein</fullName>
    </submittedName>
</protein>
<name>A0A2P4SJ20_BAMTH</name>
<feature type="region of interest" description="Disordered" evidence="1">
    <location>
        <begin position="1"/>
        <end position="57"/>
    </location>
</feature>
<keyword evidence="3" id="KW-1185">Reference proteome</keyword>
<accession>A0A2P4SJ20</accession>
<organism evidence="2 3">
    <name type="scientific">Bambusicola thoracicus</name>
    <name type="common">Chinese bamboo-partridge</name>
    <name type="synonym">Perdix thoracica</name>
    <dbReference type="NCBI Taxonomy" id="9083"/>
    <lineage>
        <taxon>Eukaryota</taxon>
        <taxon>Metazoa</taxon>
        <taxon>Chordata</taxon>
        <taxon>Craniata</taxon>
        <taxon>Vertebrata</taxon>
        <taxon>Euteleostomi</taxon>
        <taxon>Archelosauria</taxon>
        <taxon>Archosauria</taxon>
        <taxon>Dinosauria</taxon>
        <taxon>Saurischia</taxon>
        <taxon>Theropoda</taxon>
        <taxon>Coelurosauria</taxon>
        <taxon>Aves</taxon>
        <taxon>Neognathae</taxon>
        <taxon>Galloanserae</taxon>
        <taxon>Galliformes</taxon>
        <taxon>Phasianidae</taxon>
        <taxon>Perdicinae</taxon>
        <taxon>Bambusicola</taxon>
    </lineage>
</organism>
<proteinExistence type="predicted"/>
<feature type="compositionally biased region" description="Low complexity" evidence="1">
    <location>
        <begin position="1"/>
        <end position="25"/>
    </location>
</feature>
<dbReference type="AlphaFoldDB" id="A0A2P4SJ20"/>
<dbReference type="Proteomes" id="UP000237246">
    <property type="component" value="Unassembled WGS sequence"/>
</dbReference>
<evidence type="ECO:0000313" key="2">
    <source>
        <dbReference type="EMBL" id="POI24109.1"/>
    </source>
</evidence>
<gene>
    <name evidence="2" type="ORF">CIB84_012143</name>
</gene>
<reference evidence="2 3" key="1">
    <citation type="submission" date="2018-01" db="EMBL/GenBank/DDBJ databases">
        <title>Comparison of the Chinese Bamboo Partridge and Red Junglefowl genome sequences highlights the importance of demography in genome evolution.</title>
        <authorList>
            <person name="Tiley G.P."/>
            <person name="Kimball R.T."/>
            <person name="Braun E.L."/>
            <person name="Burleigh J.G."/>
        </authorList>
    </citation>
    <scope>NUCLEOTIDE SEQUENCE [LARGE SCALE GENOMIC DNA]</scope>
    <source>
        <strain evidence="2">RTK389</strain>
        <tissue evidence="2">Blood</tissue>
    </source>
</reference>
<sequence>MRRSTAGRSVSAASGPSSSAWRASGSGCGATGMRPWGKCGSSSPKHLMNQKGSGARAGEPWGHRGWYHIRDLLHPYLIWGWIEFSNGFSSTKDQMCHFSLLF</sequence>